<reference evidence="1" key="1">
    <citation type="journal article" date="2022" name="bioRxiv">
        <title>Sequencing and chromosome-scale assembly of the giantPleurodeles waltlgenome.</title>
        <authorList>
            <person name="Brown T."/>
            <person name="Elewa A."/>
            <person name="Iarovenko S."/>
            <person name="Subramanian E."/>
            <person name="Araus A.J."/>
            <person name="Petzold A."/>
            <person name="Susuki M."/>
            <person name="Suzuki K.-i.T."/>
            <person name="Hayashi T."/>
            <person name="Toyoda A."/>
            <person name="Oliveira C."/>
            <person name="Osipova E."/>
            <person name="Leigh N.D."/>
            <person name="Simon A."/>
            <person name="Yun M.H."/>
        </authorList>
    </citation>
    <scope>NUCLEOTIDE SEQUENCE</scope>
    <source>
        <strain evidence="1">20211129_DDA</strain>
        <tissue evidence="1">Liver</tissue>
    </source>
</reference>
<dbReference type="EMBL" id="JANPWB010000011">
    <property type="protein sequence ID" value="KAJ1125421.1"/>
    <property type="molecule type" value="Genomic_DNA"/>
</dbReference>
<organism evidence="1 2">
    <name type="scientific">Pleurodeles waltl</name>
    <name type="common">Iberian ribbed newt</name>
    <dbReference type="NCBI Taxonomy" id="8319"/>
    <lineage>
        <taxon>Eukaryota</taxon>
        <taxon>Metazoa</taxon>
        <taxon>Chordata</taxon>
        <taxon>Craniata</taxon>
        <taxon>Vertebrata</taxon>
        <taxon>Euteleostomi</taxon>
        <taxon>Amphibia</taxon>
        <taxon>Batrachia</taxon>
        <taxon>Caudata</taxon>
        <taxon>Salamandroidea</taxon>
        <taxon>Salamandridae</taxon>
        <taxon>Pleurodelinae</taxon>
        <taxon>Pleurodeles</taxon>
    </lineage>
</organism>
<keyword evidence="2" id="KW-1185">Reference proteome</keyword>
<name>A0AAV7PAR5_PLEWA</name>
<evidence type="ECO:0000313" key="2">
    <source>
        <dbReference type="Proteomes" id="UP001066276"/>
    </source>
</evidence>
<evidence type="ECO:0000313" key="1">
    <source>
        <dbReference type="EMBL" id="KAJ1125421.1"/>
    </source>
</evidence>
<accession>A0AAV7PAR5</accession>
<dbReference type="Proteomes" id="UP001066276">
    <property type="component" value="Chromosome 7"/>
</dbReference>
<feature type="non-terminal residue" evidence="1">
    <location>
        <position position="69"/>
    </location>
</feature>
<comment type="caution">
    <text evidence="1">The sequence shown here is derived from an EMBL/GenBank/DDBJ whole genome shotgun (WGS) entry which is preliminary data.</text>
</comment>
<proteinExistence type="predicted"/>
<protein>
    <submittedName>
        <fullName evidence="1">Uncharacterized protein</fullName>
    </submittedName>
</protein>
<gene>
    <name evidence="1" type="ORF">NDU88_003853</name>
</gene>
<dbReference type="AlphaFoldDB" id="A0AAV7PAR5"/>
<feature type="non-terminal residue" evidence="1">
    <location>
        <position position="1"/>
    </location>
</feature>
<sequence length="69" mass="7432">ESGASIQTALSVQGRPCVIFTCPAVFVSEILLHNDSKTTQRRLRSHQPLSAMLRVVSPAACVDLPDALQ</sequence>